<dbReference type="Gene3D" id="1.10.1450.10">
    <property type="entry name" value="Tetraspanin"/>
    <property type="match status" value="1"/>
</dbReference>
<accession>T1EUB9</accession>
<dbReference type="PANTHER" id="PTHR19282:SF534">
    <property type="entry name" value="TETRASPANIN FAMILY-RELATED"/>
    <property type="match status" value="1"/>
</dbReference>
<dbReference type="SUPFAM" id="SSF48652">
    <property type="entry name" value="Tetraspanin"/>
    <property type="match status" value="1"/>
</dbReference>
<reference evidence="9" key="1">
    <citation type="submission" date="2012-12" db="EMBL/GenBank/DDBJ databases">
        <authorList>
            <person name="Hellsten U."/>
            <person name="Grimwood J."/>
            <person name="Chapman J.A."/>
            <person name="Shapiro H."/>
            <person name="Aerts A."/>
            <person name="Otillar R.P."/>
            <person name="Terry A.Y."/>
            <person name="Boore J.L."/>
            <person name="Simakov O."/>
            <person name="Marletaz F."/>
            <person name="Cho S.-J."/>
            <person name="Edsinger-Gonzales E."/>
            <person name="Havlak P."/>
            <person name="Kuo D.-H."/>
            <person name="Larsson T."/>
            <person name="Lv J."/>
            <person name="Arendt D."/>
            <person name="Savage R."/>
            <person name="Osoegawa K."/>
            <person name="de Jong P."/>
            <person name="Lindberg D.R."/>
            <person name="Seaver E.C."/>
            <person name="Weisblat D.A."/>
            <person name="Putnam N.H."/>
            <person name="Grigoriev I.V."/>
            <person name="Rokhsar D.S."/>
        </authorList>
    </citation>
    <scope>NUCLEOTIDE SEQUENCE</scope>
</reference>
<reference evidence="8" key="3">
    <citation type="submission" date="2015-06" db="UniProtKB">
        <authorList>
            <consortium name="EnsemblMetazoa"/>
        </authorList>
    </citation>
    <scope>IDENTIFICATION</scope>
</reference>
<feature type="transmembrane region" description="Helical" evidence="6">
    <location>
        <begin position="108"/>
        <end position="131"/>
    </location>
</feature>
<feature type="transmembrane region" description="Helical" evidence="6">
    <location>
        <begin position="83"/>
        <end position="102"/>
    </location>
</feature>
<dbReference type="PANTHER" id="PTHR19282">
    <property type="entry name" value="TETRASPANIN"/>
    <property type="match status" value="1"/>
</dbReference>
<evidence type="ECO:0000256" key="1">
    <source>
        <dbReference type="ARBA" id="ARBA00004141"/>
    </source>
</evidence>
<dbReference type="KEGG" id="hro:HELRODRAFT_163662"/>
<dbReference type="InterPro" id="IPR018499">
    <property type="entry name" value="Tetraspanin/Peripherin"/>
</dbReference>
<dbReference type="CTD" id="20200169"/>
<evidence type="ECO:0000256" key="5">
    <source>
        <dbReference type="SAM" id="MobiDB-lite"/>
    </source>
</evidence>
<dbReference type="EMBL" id="AMQM01001414">
    <property type="status" value="NOT_ANNOTATED_CDS"/>
    <property type="molecule type" value="Genomic_DNA"/>
</dbReference>
<dbReference type="InterPro" id="IPR008952">
    <property type="entry name" value="Tetraspanin_EC2_sf"/>
</dbReference>
<evidence type="ECO:0000256" key="4">
    <source>
        <dbReference type="ARBA" id="ARBA00023136"/>
    </source>
</evidence>
<feature type="region of interest" description="Disordered" evidence="5">
    <location>
        <begin position="273"/>
        <end position="306"/>
    </location>
</feature>
<keyword evidence="9" id="KW-1185">Reference proteome</keyword>
<dbReference type="EnsemblMetazoa" id="HelroT163662">
    <property type="protein sequence ID" value="HelroP163662"/>
    <property type="gene ID" value="HelroG163662"/>
</dbReference>
<dbReference type="GO" id="GO:0005886">
    <property type="term" value="C:plasma membrane"/>
    <property type="evidence" value="ECO:0000318"/>
    <property type="project" value="GO_Central"/>
</dbReference>
<feature type="transmembrane region" description="Helical" evidence="6">
    <location>
        <begin position="235"/>
        <end position="259"/>
    </location>
</feature>
<keyword evidence="3 6" id="KW-1133">Transmembrane helix</keyword>
<feature type="region of interest" description="Disordered" evidence="5">
    <location>
        <begin position="1"/>
        <end position="32"/>
    </location>
</feature>
<organism evidence="8 9">
    <name type="scientific">Helobdella robusta</name>
    <name type="common">Californian leech</name>
    <dbReference type="NCBI Taxonomy" id="6412"/>
    <lineage>
        <taxon>Eukaryota</taxon>
        <taxon>Metazoa</taxon>
        <taxon>Spiralia</taxon>
        <taxon>Lophotrochozoa</taxon>
        <taxon>Annelida</taxon>
        <taxon>Clitellata</taxon>
        <taxon>Hirudinea</taxon>
        <taxon>Rhynchobdellida</taxon>
        <taxon>Glossiphoniidae</taxon>
        <taxon>Helobdella</taxon>
    </lineage>
</organism>
<evidence type="ECO:0008006" key="10">
    <source>
        <dbReference type="Google" id="ProtNLM"/>
    </source>
</evidence>
<dbReference type="InParanoid" id="T1EUB9"/>
<keyword evidence="4 6" id="KW-0472">Membrane</keyword>
<evidence type="ECO:0000256" key="3">
    <source>
        <dbReference type="ARBA" id="ARBA00022989"/>
    </source>
</evidence>
<protein>
    <recommendedName>
        <fullName evidence="10">Tetraspanin</fullName>
    </recommendedName>
</protein>
<dbReference type="Pfam" id="PF00335">
    <property type="entry name" value="Tetraspanin"/>
    <property type="match status" value="1"/>
</dbReference>
<feature type="compositionally biased region" description="Polar residues" evidence="5">
    <location>
        <begin position="14"/>
        <end position="25"/>
    </location>
</feature>
<reference evidence="7 9" key="2">
    <citation type="journal article" date="2013" name="Nature">
        <title>Insights into bilaterian evolution from three spiralian genomes.</title>
        <authorList>
            <person name="Simakov O."/>
            <person name="Marletaz F."/>
            <person name="Cho S.J."/>
            <person name="Edsinger-Gonzales E."/>
            <person name="Havlak P."/>
            <person name="Hellsten U."/>
            <person name="Kuo D.H."/>
            <person name="Larsson T."/>
            <person name="Lv J."/>
            <person name="Arendt D."/>
            <person name="Savage R."/>
            <person name="Osoegawa K."/>
            <person name="de Jong P."/>
            <person name="Grimwood J."/>
            <person name="Chapman J.A."/>
            <person name="Shapiro H."/>
            <person name="Aerts A."/>
            <person name="Otillar R.P."/>
            <person name="Terry A.Y."/>
            <person name="Boore J.L."/>
            <person name="Grigoriev I.V."/>
            <person name="Lindberg D.R."/>
            <person name="Seaver E.C."/>
            <person name="Weisblat D.A."/>
            <person name="Putnam N.H."/>
            <person name="Rokhsar D.S."/>
        </authorList>
    </citation>
    <scope>NUCLEOTIDE SEQUENCE</scope>
</reference>
<dbReference type="RefSeq" id="XP_009025727.1">
    <property type="nucleotide sequence ID" value="XM_009027479.1"/>
</dbReference>
<dbReference type="EMBL" id="KB097495">
    <property type="protein sequence ID" value="ESN96583.1"/>
    <property type="molecule type" value="Genomic_DNA"/>
</dbReference>
<evidence type="ECO:0000256" key="2">
    <source>
        <dbReference type="ARBA" id="ARBA00022692"/>
    </source>
</evidence>
<dbReference type="GeneID" id="20200169"/>
<evidence type="ECO:0000313" key="9">
    <source>
        <dbReference type="Proteomes" id="UP000015101"/>
    </source>
</evidence>
<sequence>MDSESVTGVPIPSTPATLSQQQQQPIARKKSATGDGMSTFISVMCKKLRVLKIIAYTIIGFFVLSALTTSIQLASKGKNKMTMLVMCSFIMAALASGAYGIWKEKLKFIYFYCSFMVLVTMAIAVITLFTVMDYSKCMPLAEEEYKYFIDDYNRLSDDDLTKLHDLHKEGVCCGFRNYTEWIKTQGFPDGNTLPSSCCPPDPNNKRRKCLIDAGQFFNFPCLRLSIHKKKQLMKIVLATNILLLSLSLVALSLTIIIILCYRKKRGSNLTQPAMATLHNPAPPSGIAESASEELDAPVKGKKQRKK</sequence>
<dbReference type="HOGENOM" id="CLU_909951_0_0_1"/>
<feature type="transmembrane region" description="Helical" evidence="6">
    <location>
        <begin position="53"/>
        <end position="71"/>
    </location>
</feature>
<comment type="subcellular location">
    <subcellularLocation>
        <location evidence="1">Membrane</location>
        <topology evidence="1">Multi-pass membrane protein</topology>
    </subcellularLocation>
</comment>
<evidence type="ECO:0000313" key="7">
    <source>
        <dbReference type="EMBL" id="ESN96583.1"/>
    </source>
</evidence>
<name>T1EUB9_HELRO</name>
<dbReference type="Proteomes" id="UP000015101">
    <property type="component" value="Unassembled WGS sequence"/>
</dbReference>
<gene>
    <name evidence="8" type="primary">20200169</name>
    <name evidence="7" type="ORF">HELRODRAFT_163662</name>
</gene>
<evidence type="ECO:0000313" key="8">
    <source>
        <dbReference type="EnsemblMetazoa" id="HelroP163662"/>
    </source>
</evidence>
<proteinExistence type="predicted"/>
<evidence type="ECO:0000256" key="6">
    <source>
        <dbReference type="SAM" id="Phobius"/>
    </source>
</evidence>
<keyword evidence="2 6" id="KW-0812">Transmembrane</keyword>
<dbReference type="AlphaFoldDB" id="T1EUB9"/>